<dbReference type="Proteomes" id="UP000183038">
    <property type="component" value="Unassembled WGS sequence"/>
</dbReference>
<gene>
    <name evidence="1" type="ORF">SAMN05192540_3944</name>
</gene>
<name>A0A1H4UXS0_9FLAO</name>
<evidence type="ECO:0000313" key="2">
    <source>
        <dbReference type="Proteomes" id="UP000183038"/>
    </source>
</evidence>
<dbReference type="AlphaFoldDB" id="A0A1H4UXS0"/>
<organism evidence="1 2">
    <name type="scientific">Maribacter dokdonensis</name>
    <dbReference type="NCBI Taxonomy" id="320912"/>
    <lineage>
        <taxon>Bacteria</taxon>
        <taxon>Pseudomonadati</taxon>
        <taxon>Bacteroidota</taxon>
        <taxon>Flavobacteriia</taxon>
        <taxon>Flavobacteriales</taxon>
        <taxon>Flavobacteriaceae</taxon>
        <taxon>Maribacter</taxon>
    </lineage>
</organism>
<protein>
    <submittedName>
        <fullName evidence="1">Uncharacterized protein</fullName>
    </submittedName>
</protein>
<evidence type="ECO:0000313" key="1">
    <source>
        <dbReference type="EMBL" id="SEC73516.1"/>
    </source>
</evidence>
<reference evidence="1 2" key="1">
    <citation type="submission" date="2016-10" db="EMBL/GenBank/DDBJ databases">
        <authorList>
            <person name="de Groot N.N."/>
        </authorList>
    </citation>
    <scope>NUCLEOTIDE SEQUENCE [LARGE SCALE GENOMIC DNA]</scope>
    <source>
        <strain evidence="1 2">MAR_2009_71</strain>
    </source>
</reference>
<proteinExistence type="predicted"/>
<dbReference type="EMBL" id="FNTB01000001">
    <property type="protein sequence ID" value="SEC73516.1"/>
    <property type="molecule type" value="Genomic_DNA"/>
</dbReference>
<accession>A0A1H4UXS0</accession>
<sequence length="140" mass="16292">MKSMLLHKLNKGLSSSLNWMTKYRISIYFQSHSAHSPIFRACLPKKPSNHFIFGKRASLPISWTQYPISAFHSVNPYRPDSFRDWEETLHSRAKIVNRVRFSSERLHFGFLNGIFGTVFLSPHSKIPKNQTVVLYILRGL</sequence>